<comment type="subcellular location">
    <subcellularLocation>
        <location evidence="1">Membrane</location>
        <topology evidence="1">Multi-pass membrane protein</topology>
    </subcellularLocation>
</comment>
<evidence type="ECO:0000313" key="8">
    <source>
        <dbReference type="EMBL" id="CAE2339576.1"/>
    </source>
</evidence>
<dbReference type="Gene3D" id="1.50.40.10">
    <property type="entry name" value="Mitochondrial carrier domain"/>
    <property type="match status" value="1"/>
</dbReference>
<dbReference type="EMBL" id="HBKR01039266">
    <property type="protein sequence ID" value="CAE2339576.1"/>
    <property type="molecule type" value="Transcribed_RNA"/>
</dbReference>
<evidence type="ECO:0000256" key="6">
    <source>
        <dbReference type="PROSITE-ProRule" id="PRU00282"/>
    </source>
</evidence>
<evidence type="ECO:0008006" key="9">
    <source>
        <dbReference type="Google" id="ProtNLM"/>
    </source>
</evidence>
<dbReference type="SUPFAM" id="SSF103506">
    <property type="entry name" value="Mitochondrial carrier"/>
    <property type="match status" value="1"/>
</dbReference>
<keyword evidence="4" id="KW-0677">Repeat</keyword>
<gene>
    <name evidence="8" type="ORF">NAES01612_LOCUS25639</name>
</gene>
<feature type="repeat" description="Solcar" evidence="6">
    <location>
        <begin position="8"/>
        <end position="91"/>
    </location>
</feature>
<comment type="similarity">
    <text evidence="7">Belongs to the mitochondrial carrier (TC 2.A.29) family.</text>
</comment>
<organism evidence="8">
    <name type="scientific">Paramoeba aestuarina</name>
    <dbReference type="NCBI Taxonomy" id="180227"/>
    <lineage>
        <taxon>Eukaryota</taxon>
        <taxon>Amoebozoa</taxon>
        <taxon>Discosea</taxon>
        <taxon>Flabellinia</taxon>
        <taxon>Dactylopodida</taxon>
        <taxon>Paramoebidae</taxon>
        <taxon>Paramoeba</taxon>
    </lineage>
</organism>
<protein>
    <recommendedName>
        <fullName evidence="9">Mitochondrial carrier protein</fullName>
    </recommendedName>
</protein>
<name>A0A7S4PMZ4_9EUKA</name>
<evidence type="ECO:0000256" key="1">
    <source>
        <dbReference type="ARBA" id="ARBA00004141"/>
    </source>
</evidence>
<dbReference type="InterPro" id="IPR002067">
    <property type="entry name" value="MCP"/>
</dbReference>
<keyword evidence="5 6" id="KW-0472">Membrane</keyword>
<feature type="repeat" description="Solcar" evidence="6">
    <location>
        <begin position="101"/>
        <end position="185"/>
    </location>
</feature>
<dbReference type="PANTHER" id="PTHR24089">
    <property type="entry name" value="SOLUTE CARRIER FAMILY 25"/>
    <property type="match status" value="1"/>
</dbReference>
<evidence type="ECO:0000256" key="7">
    <source>
        <dbReference type="RuleBase" id="RU000488"/>
    </source>
</evidence>
<evidence type="ECO:0000256" key="5">
    <source>
        <dbReference type="ARBA" id="ARBA00023136"/>
    </source>
</evidence>
<keyword evidence="2 7" id="KW-0813">Transport</keyword>
<evidence type="ECO:0000256" key="3">
    <source>
        <dbReference type="ARBA" id="ARBA00022692"/>
    </source>
</evidence>
<dbReference type="Pfam" id="PF00153">
    <property type="entry name" value="Mito_carr"/>
    <property type="match status" value="3"/>
</dbReference>
<accession>A0A7S4PMZ4</accession>
<dbReference type="PRINTS" id="PR00926">
    <property type="entry name" value="MITOCARRIER"/>
</dbReference>
<proteinExistence type="inferred from homology"/>
<dbReference type="PROSITE" id="PS50920">
    <property type="entry name" value="SOLCAR"/>
    <property type="match status" value="3"/>
</dbReference>
<dbReference type="InterPro" id="IPR018108">
    <property type="entry name" value="MCP_transmembrane"/>
</dbReference>
<reference evidence="8" key="1">
    <citation type="submission" date="2021-01" db="EMBL/GenBank/DDBJ databases">
        <authorList>
            <person name="Corre E."/>
            <person name="Pelletier E."/>
            <person name="Niang G."/>
            <person name="Scheremetjew M."/>
            <person name="Finn R."/>
            <person name="Kale V."/>
            <person name="Holt S."/>
            <person name="Cochrane G."/>
            <person name="Meng A."/>
            <person name="Brown T."/>
            <person name="Cohen L."/>
        </authorList>
    </citation>
    <scope>NUCLEOTIDE SEQUENCE</scope>
    <source>
        <strain evidence="8">SoJaBio B1-5/56/2</strain>
    </source>
</reference>
<dbReference type="AlphaFoldDB" id="A0A7S4PMZ4"/>
<feature type="repeat" description="Solcar" evidence="6">
    <location>
        <begin position="195"/>
        <end position="284"/>
    </location>
</feature>
<dbReference type="GO" id="GO:0016020">
    <property type="term" value="C:membrane"/>
    <property type="evidence" value="ECO:0007669"/>
    <property type="project" value="UniProtKB-SubCell"/>
</dbReference>
<evidence type="ECO:0000256" key="4">
    <source>
        <dbReference type="ARBA" id="ARBA00022737"/>
    </source>
</evidence>
<dbReference type="GO" id="GO:0055085">
    <property type="term" value="P:transmembrane transport"/>
    <property type="evidence" value="ECO:0007669"/>
    <property type="project" value="InterPro"/>
</dbReference>
<keyword evidence="3 6" id="KW-0812">Transmembrane</keyword>
<sequence length="286" mass="31723">MTRAENENLPLVNFLAGGIGNSLAKSVMSPLSRLVVVMQLDDNARNVLPTLSRIIRRDGLKGLFRGNLTMVIHRFPYSGIQLLVYDRVKCSLRDLTGDEESTFLTKCVAGGISGTVATALCFPLDVVRTRLMSPQSDYNGIARSLIRITREEGKAGLYKGLAPTIFQRIPDLCIHFSVYETSKFWLQKHYHDSIGWTGCTLGASCIAGFTSVSCTLPLDVIRRRMMMDGAGGKAKIYTNMIQCGIHLAKTSGFSTLYRGFKVELTRVVPQVCLSWYLIESLRQSLI</sequence>
<evidence type="ECO:0000256" key="2">
    <source>
        <dbReference type="ARBA" id="ARBA00022448"/>
    </source>
</evidence>
<dbReference type="InterPro" id="IPR023395">
    <property type="entry name" value="MCP_dom_sf"/>
</dbReference>